<dbReference type="PANTHER" id="PTHR43364">
    <property type="entry name" value="NADH-SPECIFIC METHYLGLYOXAL REDUCTASE-RELATED"/>
    <property type="match status" value="1"/>
</dbReference>
<evidence type="ECO:0000313" key="4">
    <source>
        <dbReference type="Proteomes" id="UP000756530"/>
    </source>
</evidence>
<feature type="domain" description="NADP-dependent oxidoreductase" evidence="2">
    <location>
        <begin position="15"/>
        <end position="336"/>
    </location>
</feature>
<comment type="caution">
    <text evidence="3">The sequence shown here is derived from an EMBL/GenBank/DDBJ whole genome shotgun (WGS) entry which is preliminary data.</text>
</comment>
<dbReference type="InterPro" id="IPR023210">
    <property type="entry name" value="NADP_OxRdtase_dom"/>
</dbReference>
<dbReference type="Proteomes" id="UP000756530">
    <property type="component" value="Unassembled WGS sequence"/>
</dbReference>
<dbReference type="CDD" id="cd19094">
    <property type="entry name" value="AKR_Tas-like"/>
    <property type="match status" value="1"/>
</dbReference>
<evidence type="ECO:0000259" key="2">
    <source>
        <dbReference type="Pfam" id="PF00248"/>
    </source>
</evidence>
<gene>
    <name evidence="3" type="ORF">KJP28_07515</name>
</gene>
<sequence length="346" mass="37963">MRMNTLAGGALTVSELCLGSMTWGTQNTEAEGHAQMDMALDHGVNFIDTAEMYPTNPLTSERVGNTEKIIGTWLAGRGKRDDVVIASKVTGPSPTVREEGYSGAIIRQTVEDSLTRLQTDYIDIYQLHWPQRGSYHFRQYWKYDPSSQDPAKTVDELRDVMEALTDLVAQGKIRHFGVSNDTAWGVAKFQQLAEEAGGPRVISIQNEYSLLCRIFDLDLAELCVQEDVKLLAYSPLAAGILTGKYHGGTKVPEGSRMSIVSNLGGRVTDRLWPATQAYLDIAEKHGLDPVHLALAFCTSRPFMGSAIFGATSLDQLERALGAQDMTLSDEVLGEIATAHKAHPMPF</sequence>
<dbReference type="InterPro" id="IPR050523">
    <property type="entry name" value="AKR_Detox_Biosynth"/>
</dbReference>
<organism evidence="3 4">
    <name type="scientific">Maritimibacter dapengensis</name>
    <dbReference type="NCBI Taxonomy" id="2836868"/>
    <lineage>
        <taxon>Bacteria</taxon>
        <taxon>Pseudomonadati</taxon>
        <taxon>Pseudomonadota</taxon>
        <taxon>Alphaproteobacteria</taxon>
        <taxon>Rhodobacterales</taxon>
        <taxon>Roseobacteraceae</taxon>
        <taxon>Maritimibacter</taxon>
    </lineage>
</organism>
<proteinExistence type="predicted"/>
<reference evidence="3 4" key="1">
    <citation type="submission" date="2021-05" db="EMBL/GenBank/DDBJ databases">
        <title>Culturable bacteria isolated from Daya Bay.</title>
        <authorList>
            <person name="Zheng W."/>
            <person name="Yu S."/>
            <person name="Huang Y."/>
        </authorList>
    </citation>
    <scope>NUCLEOTIDE SEQUENCE [LARGE SCALE GENOMIC DNA]</scope>
    <source>
        <strain evidence="3 4">DP4N28-5</strain>
    </source>
</reference>
<keyword evidence="1" id="KW-0560">Oxidoreductase</keyword>
<accession>A0ABS6T0K7</accession>
<name>A0ABS6T0K7_9RHOB</name>
<dbReference type="PANTHER" id="PTHR43364:SF4">
    <property type="entry name" value="NAD(P)-LINKED OXIDOREDUCTASE SUPERFAMILY PROTEIN"/>
    <property type="match status" value="1"/>
</dbReference>
<evidence type="ECO:0000256" key="1">
    <source>
        <dbReference type="ARBA" id="ARBA00023002"/>
    </source>
</evidence>
<keyword evidence="4" id="KW-1185">Reference proteome</keyword>
<evidence type="ECO:0000313" key="3">
    <source>
        <dbReference type="EMBL" id="MBV7378772.1"/>
    </source>
</evidence>
<protein>
    <submittedName>
        <fullName evidence="3">Aldo/keto reductase</fullName>
    </submittedName>
</protein>
<dbReference type="RefSeq" id="WP_218391951.1">
    <property type="nucleotide sequence ID" value="NZ_JAHUZE010000002.1"/>
</dbReference>
<dbReference type="EMBL" id="JAHUZE010000002">
    <property type="protein sequence ID" value="MBV7378772.1"/>
    <property type="molecule type" value="Genomic_DNA"/>
</dbReference>
<dbReference type="Pfam" id="PF00248">
    <property type="entry name" value="Aldo_ket_red"/>
    <property type="match status" value="1"/>
</dbReference>